<feature type="domain" description="Histidine kinase" evidence="6">
    <location>
        <begin position="472"/>
        <end position="705"/>
    </location>
</feature>
<dbReference type="PROSITE" id="PS50109">
    <property type="entry name" value="HIS_KIN"/>
    <property type="match status" value="1"/>
</dbReference>
<keyword evidence="5" id="KW-0472">Membrane</keyword>
<evidence type="ECO:0000256" key="5">
    <source>
        <dbReference type="SAM" id="Phobius"/>
    </source>
</evidence>
<dbReference type="InterPro" id="IPR036097">
    <property type="entry name" value="HisK_dim/P_sf"/>
</dbReference>
<dbReference type="SUPFAM" id="SSF52172">
    <property type="entry name" value="CheY-like"/>
    <property type="match status" value="1"/>
</dbReference>
<dbReference type="Gene3D" id="3.40.50.2300">
    <property type="match status" value="1"/>
</dbReference>
<feature type="transmembrane region" description="Helical" evidence="5">
    <location>
        <begin position="192"/>
        <end position="208"/>
    </location>
</feature>
<feature type="transmembrane region" description="Helical" evidence="5">
    <location>
        <begin position="228"/>
        <end position="251"/>
    </location>
</feature>
<dbReference type="SMART" id="SM00448">
    <property type="entry name" value="REC"/>
    <property type="match status" value="1"/>
</dbReference>
<dbReference type="Pfam" id="PF00072">
    <property type="entry name" value="Response_reg"/>
    <property type="match status" value="1"/>
</dbReference>
<evidence type="ECO:0000259" key="7">
    <source>
        <dbReference type="PROSITE" id="PS50110"/>
    </source>
</evidence>
<keyword evidence="1 3" id="KW-0597">Phosphoprotein</keyword>
<dbReference type="InterPro" id="IPR005467">
    <property type="entry name" value="His_kinase_dom"/>
</dbReference>
<evidence type="ECO:0000256" key="1">
    <source>
        <dbReference type="ARBA" id="ARBA00022553"/>
    </source>
</evidence>
<dbReference type="CDD" id="cd00082">
    <property type="entry name" value="HisKA"/>
    <property type="match status" value="1"/>
</dbReference>
<dbReference type="SMART" id="SM00388">
    <property type="entry name" value="HisKA"/>
    <property type="match status" value="1"/>
</dbReference>
<evidence type="ECO:0000313" key="8">
    <source>
        <dbReference type="EMBL" id="CAE0255120.1"/>
    </source>
</evidence>
<proteinExistence type="predicted"/>
<feature type="domain" description="Response regulatory" evidence="7">
    <location>
        <begin position="1104"/>
        <end position="1242"/>
    </location>
</feature>
<feature type="transmembrane region" description="Helical" evidence="5">
    <location>
        <begin position="284"/>
        <end position="306"/>
    </location>
</feature>
<feature type="region of interest" description="Disordered" evidence="4">
    <location>
        <begin position="732"/>
        <end position="763"/>
    </location>
</feature>
<evidence type="ECO:0000256" key="3">
    <source>
        <dbReference type="PROSITE-ProRule" id="PRU00169"/>
    </source>
</evidence>
<keyword evidence="2" id="KW-0902">Two-component regulatory system</keyword>
<feature type="transmembrane region" description="Helical" evidence="5">
    <location>
        <begin position="603"/>
        <end position="621"/>
    </location>
</feature>
<protein>
    <submittedName>
        <fullName evidence="8">Uncharacterized protein</fullName>
    </submittedName>
</protein>
<dbReference type="InterPro" id="IPR036890">
    <property type="entry name" value="HATPase_C_sf"/>
</dbReference>
<feature type="compositionally biased region" description="Basic and acidic residues" evidence="4">
    <location>
        <begin position="20"/>
        <end position="41"/>
    </location>
</feature>
<dbReference type="PANTHER" id="PTHR45339:SF1">
    <property type="entry name" value="HYBRID SIGNAL TRANSDUCTION HISTIDINE KINASE J"/>
    <property type="match status" value="1"/>
</dbReference>
<keyword evidence="5" id="KW-1133">Transmembrane helix</keyword>
<dbReference type="Pfam" id="PF02518">
    <property type="entry name" value="HATPase_c"/>
    <property type="match status" value="1"/>
</dbReference>
<feature type="compositionally biased region" description="Basic and acidic residues" evidence="4">
    <location>
        <begin position="732"/>
        <end position="751"/>
    </location>
</feature>
<feature type="compositionally biased region" description="Low complexity" evidence="4">
    <location>
        <begin position="1078"/>
        <end position="1091"/>
    </location>
</feature>
<dbReference type="InterPro" id="IPR011006">
    <property type="entry name" value="CheY-like_superfamily"/>
</dbReference>
<dbReference type="InterPro" id="IPR003661">
    <property type="entry name" value="HisK_dim/P_dom"/>
</dbReference>
<feature type="transmembrane region" description="Helical" evidence="5">
    <location>
        <begin position="413"/>
        <end position="432"/>
    </location>
</feature>
<reference evidence="8" key="1">
    <citation type="submission" date="2021-01" db="EMBL/GenBank/DDBJ databases">
        <authorList>
            <person name="Corre E."/>
            <person name="Pelletier E."/>
            <person name="Niang G."/>
            <person name="Scheremetjew M."/>
            <person name="Finn R."/>
            <person name="Kale V."/>
            <person name="Holt S."/>
            <person name="Cochrane G."/>
            <person name="Meng A."/>
            <person name="Brown T."/>
            <person name="Cohen L."/>
        </authorList>
    </citation>
    <scope>NUCLEOTIDE SEQUENCE</scope>
    <source>
        <strain evidence="8">NIES-2562</strain>
    </source>
</reference>
<dbReference type="InterPro" id="IPR001789">
    <property type="entry name" value="Sig_transdc_resp-reg_receiver"/>
</dbReference>
<feature type="compositionally biased region" description="Polar residues" evidence="4">
    <location>
        <begin position="752"/>
        <end position="763"/>
    </location>
</feature>
<feature type="compositionally biased region" description="Basic and acidic residues" evidence="4">
    <location>
        <begin position="1271"/>
        <end position="1293"/>
    </location>
</feature>
<dbReference type="SUPFAM" id="SSF55874">
    <property type="entry name" value="ATPase domain of HSP90 chaperone/DNA topoisomerase II/histidine kinase"/>
    <property type="match status" value="1"/>
</dbReference>
<dbReference type="PRINTS" id="PR00344">
    <property type="entry name" value="BCTRLSENSOR"/>
</dbReference>
<dbReference type="PROSITE" id="PS50110">
    <property type="entry name" value="RESPONSE_REGULATORY"/>
    <property type="match status" value="1"/>
</dbReference>
<feature type="modified residue" description="4-aspartylphosphate" evidence="3">
    <location>
        <position position="1177"/>
    </location>
</feature>
<dbReference type="Gene3D" id="3.30.565.10">
    <property type="entry name" value="Histidine kinase-like ATPase, C-terminal domain"/>
    <property type="match status" value="1"/>
</dbReference>
<feature type="region of interest" description="Disordered" evidence="4">
    <location>
        <begin position="1"/>
        <end position="65"/>
    </location>
</feature>
<dbReference type="EMBL" id="HBIB01026811">
    <property type="protein sequence ID" value="CAE0255120.1"/>
    <property type="molecule type" value="Transcribed_RNA"/>
</dbReference>
<evidence type="ECO:0000256" key="2">
    <source>
        <dbReference type="ARBA" id="ARBA00023012"/>
    </source>
</evidence>
<dbReference type="InterPro" id="IPR003594">
    <property type="entry name" value="HATPase_dom"/>
</dbReference>
<dbReference type="GO" id="GO:0000155">
    <property type="term" value="F:phosphorelay sensor kinase activity"/>
    <property type="evidence" value="ECO:0007669"/>
    <property type="project" value="InterPro"/>
</dbReference>
<evidence type="ECO:0000256" key="4">
    <source>
        <dbReference type="SAM" id="MobiDB-lite"/>
    </source>
</evidence>
<gene>
    <name evidence="8" type="ORF">PBIL07802_LOCUS17372</name>
</gene>
<dbReference type="CDD" id="cd17546">
    <property type="entry name" value="REC_hyHK_CKI1_RcsC-like"/>
    <property type="match status" value="1"/>
</dbReference>
<organism evidence="8">
    <name type="scientific">Palpitomonas bilix</name>
    <dbReference type="NCBI Taxonomy" id="652834"/>
    <lineage>
        <taxon>Eukaryota</taxon>
        <taxon>Eukaryota incertae sedis</taxon>
    </lineage>
</organism>
<feature type="transmembrane region" description="Helical" evidence="5">
    <location>
        <begin position="383"/>
        <end position="407"/>
    </location>
</feature>
<dbReference type="Gene3D" id="1.10.287.130">
    <property type="match status" value="1"/>
</dbReference>
<accession>A0A7S3G6N2</accession>
<dbReference type="InterPro" id="IPR004358">
    <property type="entry name" value="Sig_transdc_His_kin-like_C"/>
</dbReference>
<dbReference type="PANTHER" id="PTHR45339">
    <property type="entry name" value="HYBRID SIGNAL TRANSDUCTION HISTIDINE KINASE J"/>
    <property type="match status" value="1"/>
</dbReference>
<sequence length="1315" mass="143551">MSMAEGMASPPLRHSSGLGKVDEIAVEEKRASRKNMHETPTKGRVLSLRGRSLRHSDDGLGSVASNYQYPRKRSSYLASRRLSVSRVLAAIGVRKGSKPSLTSQEEDADSSDPSPVGAESKEERTFLGEVDKDSAFASDVHVKTKLLEDELTETVRRRRIHPTLLRFFDEKSEADFLLRREFAYVKNVRQEALVLLFVCGLSGFATAFDATNIHTHNMTSPEVLASSYLTGVTIVWLSLFLIVCGVGLATFSAPVLHWARLLEQDNVNPHSLAVAAVKRRVRPVFVLTCVMQVCVVVFWAAASLLSPSAYLVSGLTPMIPTSNMQSAAHMPGLTLLFALSGGGLDMSSIEHLSVAKAEVQAMWMCITNIVLATSFHRACAGRIWLPLACSLTVSLLTGLSLVLALPLSSTTQVVAAGVVVAAQTIIACAHGWKREKARRIDFLKQSYRDKAREHMLIRAEVEQEAKGKFLASVTHELRTPIHGVLGLLTLLGESKLSDEAGENVYLMKESMNGLLSLVNDILDASKLEAGQFTLAEGKICIRDKVETLVSVMEPFANRVGVDLLCYIDHQCPRDVIVDWKRFSQCITNLVSNAIKFSPRGKSVVVSVGMLPGMVVPVTPALDKSVPRRLLYADIEDEGIGIREEDLDRVFERFTQLADDNHGRIKGTGIGLSLVKQLSMLMGGDVTVSSIYGKGSSFRVTVAAGVVEGRVSVAGHDENKMKRVRRATIQMRAEDSKEVRDAKELDNDEKAESSVTSLATTESTVTSAPLVQITEFPTPPRPKGGGGKKTLKKRFTSPAFATETAGGSETMKTIKESGVEERRSEVRRPVLLVSDKKGMTKVLYKYCTDLGYEPLPCPPAEASERYARHLSRLAGTSTEEGKVPSPSILQHIIVDCAIGTKPLLAFLHQCVKDENYMLAVPASRWKGGLKKRGVQSNTERTADSDVLRSIEAAESILFGDGAEVEMEEAMASDMEVARRQTYLRRLLPAVCLVHERGWSVTRSREYEMDFSLIPQYRLTMLSKPIHLSSLKSFLSANDVNAVSANLPRSPNYTFEEVTDGVRTSFLGVTGLLPPRSAGSDVPPKSTSPTPSVGRVSHRRSSETVSALVVDDDALNRKFVSAVMRKAGYECDAAASGEEAMEKILGSIRYLSSRDKVEVVKDSQQCAPCLCGYDIIFMDWHLPEMSGLACTEALRKKGLSTPIVGITASSLESEKQTCIDSGMNEVLPKPFGSRELLPLVERLAKCREEERGGPEFDASPLLHPPLDGSPKVGKSEQGRAKEKYLAPLPRPDRRKGGGGKQGKSPPPARPDVYSPSD</sequence>
<feature type="region of interest" description="Disordered" evidence="4">
    <location>
        <begin position="1072"/>
        <end position="1097"/>
    </location>
</feature>
<name>A0A7S3G6N2_9EUKA</name>
<keyword evidence="5" id="KW-0812">Transmembrane</keyword>
<dbReference type="Pfam" id="PF00512">
    <property type="entry name" value="HisKA"/>
    <property type="match status" value="1"/>
</dbReference>
<evidence type="ECO:0000259" key="6">
    <source>
        <dbReference type="PROSITE" id="PS50109"/>
    </source>
</evidence>
<feature type="region of interest" description="Disordered" evidence="4">
    <location>
        <begin position="95"/>
        <end position="123"/>
    </location>
</feature>
<dbReference type="SUPFAM" id="SSF47384">
    <property type="entry name" value="Homodimeric domain of signal transducing histidine kinase"/>
    <property type="match status" value="1"/>
</dbReference>
<feature type="region of interest" description="Disordered" evidence="4">
    <location>
        <begin position="1246"/>
        <end position="1315"/>
    </location>
</feature>
<dbReference type="SMART" id="SM00387">
    <property type="entry name" value="HATPase_c"/>
    <property type="match status" value="1"/>
</dbReference>